<accession>T1DNU0</accession>
<protein>
    <submittedName>
        <fullName evidence="2">Putative secreted protein</fullName>
    </submittedName>
</protein>
<keyword evidence="1" id="KW-0732">Signal</keyword>
<evidence type="ECO:0000313" key="2">
    <source>
        <dbReference type="EMBL" id="JAA99010.1"/>
    </source>
</evidence>
<feature type="signal peptide" evidence="1">
    <location>
        <begin position="1"/>
        <end position="25"/>
    </location>
</feature>
<feature type="chain" id="PRO_5004586973" evidence="1">
    <location>
        <begin position="26"/>
        <end position="75"/>
    </location>
</feature>
<reference evidence="2" key="1">
    <citation type="submission" date="2013-07" db="EMBL/GenBank/DDBJ databases">
        <title>Transcriptome sequencing and developmental regulation of gene expression in Anopheles aquasalis.</title>
        <authorList>
            <consortium name="Brazilian Malaria Network (MCT/CNPq/MS/SCTIE/DECIT/PRONEX 555648/2009-5) and Research Network on Bioactive Molecules from Arthropod Vectors (NAP-MOBIARVE"/>
            <consortium name="University of Sao Paulo)"/>
            <person name="Marinotti O."/>
            <person name="Ribeiro J.M.C."/>
            <person name="Costa-da-Silva A.L."/>
            <person name="Silva M.C.P."/>
            <person name="Lopes A.R."/>
            <person name="Barros M.S."/>
            <person name="Sa-Nunes A."/>
            <person name="Konjin B.B."/>
            <person name="Carvalho E."/>
            <person name="Suesdek L."/>
            <person name="Silva-Neto M.A.C."/>
            <person name="Capurro M.L."/>
        </authorList>
    </citation>
    <scope>NUCLEOTIDE SEQUENCE</scope>
    <source>
        <tissue evidence="2">Whole body</tissue>
    </source>
</reference>
<dbReference type="EMBL" id="GAMD01002580">
    <property type="protein sequence ID" value="JAA99010.1"/>
    <property type="molecule type" value="mRNA"/>
</dbReference>
<dbReference type="AlphaFoldDB" id="T1DNU0"/>
<organism evidence="2">
    <name type="scientific">Anopheles aquasalis</name>
    <name type="common">Malaria mosquito</name>
    <dbReference type="NCBI Taxonomy" id="42839"/>
    <lineage>
        <taxon>Eukaryota</taxon>
        <taxon>Metazoa</taxon>
        <taxon>Ecdysozoa</taxon>
        <taxon>Arthropoda</taxon>
        <taxon>Hexapoda</taxon>
        <taxon>Insecta</taxon>
        <taxon>Pterygota</taxon>
        <taxon>Neoptera</taxon>
        <taxon>Endopterygota</taxon>
        <taxon>Diptera</taxon>
        <taxon>Nematocera</taxon>
        <taxon>Culicoidea</taxon>
        <taxon>Culicidae</taxon>
        <taxon>Anophelinae</taxon>
        <taxon>Anopheles</taxon>
    </lineage>
</organism>
<name>T1DNU0_ANOAQ</name>
<proteinExistence type="evidence at transcript level"/>
<evidence type="ECO:0000256" key="1">
    <source>
        <dbReference type="SAM" id="SignalP"/>
    </source>
</evidence>
<sequence length="75" mass="8426">MLCFSRLGFFAHALLFLLCQQRIRHKRSSTDAAFRPLPHSSRCCHPVTSLPAVPFRCVLVGQSASSSKDYFQIVS</sequence>